<protein>
    <recommendedName>
        <fullName evidence="5">FAD-binding domain-containing protein</fullName>
    </recommendedName>
</protein>
<evidence type="ECO:0000259" key="5">
    <source>
        <dbReference type="Pfam" id="PF01494"/>
    </source>
</evidence>
<dbReference type="PRINTS" id="PR00420">
    <property type="entry name" value="RNGMNOXGNASE"/>
</dbReference>
<feature type="region of interest" description="Disordered" evidence="3">
    <location>
        <begin position="369"/>
        <end position="421"/>
    </location>
</feature>
<evidence type="ECO:0000256" key="3">
    <source>
        <dbReference type="SAM" id="MobiDB-lite"/>
    </source>
</evidence>
<gene>
    <name evidence="6" type="ORF">PROFUN_01805</name>
</gene>
<dbReference type="SUPFAM" id="SSF51905">
    <property type="entry name" value="FAD/NAD(P)-binding domain"/>
    <property type="match status" value="1"/>
</dbReference>
<dbReference type="InParanoid" id="A0A2P6NYQ5"/>
<dbReference type="InterPro" id="IPR002938">
    <property type="entry name" value="FAD-bd"/>
</dbReference>
<dbReference type="InterPro" id="IPR036188">
    <property type="entry name" value="FAD/NAD-bd_sf"/>
</dbReference>
<dbReference type="OrthoDB" id="16820at2759"/>
<dbReference type="Pfam" id="PF01494">
    <property type="entry name" value="FAD_binding_3"/>
    <property type="match status" value="1"/>
</dbReference>
<evidence type="ECO:0000256" key="1">
    <source>
        <dbReference type="ARBA" id="ARBA00023002"/>
    </source>
</evidence>
<evidence type="ECO:0000313" key="7">
    <source>
        <dbReference type="Proteomes" id="UP000241769"/>
    </source>
</evidence>
<dbReference type="PANTHER" id="PTHR13789">
    <property type="entry name" value="MONOOXYGENASE"/>
    <property type="match status" value="1"/>
</dbReference>
<dbReference type="STRING" id="1890364.A0A2P6NYQ5"/>
<proteinExistence type="predicted"/>
<keyword evidence="4" id="KW-0732">Signal</keyword>
<keyword evidence="1" id="KW-0560">Oxidoreductase</keyword>
<sequence length="449" mass="50748">MEGGSLRVIVIGAGLSGLSTALALSKKGCNVTVFERAKELKEVGAGVQVSVNMLRILDSWGLAHHISTDGVILRKIVVRRWEDDRVLGEQMIMPWMQDRYNYPSYVIHRADLFRILFKACEEQGVRFKTNARVDRVDFEATRVEMEDGSTHEADLIVGADGIRSIVRQQMQEIHREEHQLRKTGDSVYRAIIDIESVPSEQLRGLMREPIGTRWLGESRHIMAYPIRAGRLYNLVFIHPTKDTPDDAGSDVPLWTTKGSLSDLREEFRGWSSTVSQLIDCIPRDVLTVWNLCDSAPLSRWIHGSVALVGDSCHPTLPYVAQGAAQAIEDAAVLGECIDLYRGDPIRNILKVFQVARKNRAERMTVRSARCREGDVSTQASAQATRTALHHADGPEQEERDKQMRAAMEGQKTSHSDHWMDMKKQDEMYGFDVVKDVRERRDELKASVEE</sequence>
<evidence type="ECO:0000256" key="4">
    <source>
        <dbReference type="SAM" id="SignalP"/>
    </source>
</evidence>
<accession>A0A2P6NYQ5</accession>
<feature type="domain" description="FAD-binding" evidence="5">
    <location>
        <begin position="7"/>
        <end position="366"/>
    </location>
</feature>
<dbReference type="GO" id="GO:0004497">
    <property type="term" value="F:monooxygenase activity"/>
    <property type="evidence" value="ECO:0007669"/>
    <property type="project" value="UniProtKB-KW"/>
</dbReference>
<feature type="compositionally biased region" description="Basic and acidic residues" evidence="3">
    <location>
        <begin position="389"/>
        <end position="403"/>
    </location>
</feature>
<feature type="signal peptide" evidence="4">
    <location>
        <begin position="1"/>
        <end position="23"/>
    </location>
</feature>
<comment type="caution">
    <text evidence="6">The sequence shown here is derived from an EMBL/GenBank/DDBJ whole genome shotgun (WGS) entry which is preliminary data.</text>
</comment>
<dbReference type="EMBL" id="MDYQ01000005">
    <property type="protein sequence ID" value="PRP89085.1"/>
    <property type="molecule type" value="Genomic_DNA"/>
</dbReference>
<feature type="chain" id="PRO_5015138844" description="FAD-binding domain-containing protein" evidence="4">
    <location>
        <begin position="24"/>
        <end position="449"/>
    </location>
</feature>
<keyword evidence="7" id="KW-1185">Reference proteome</keyword>
<name>A0A2P6NYQ5_9EUKA</name>
<evidence type="ECO:0000313" key="6">
    <source>
        <dbReference type="EMBL" id="PRP89085.1"/>
    </source>
</evidence>
<evidence type="ECO:0000256" key="2">
    <source>
        <dbReference type="ARBA" id="ARBA00023033"/>
    </source>
</evidence>
<keyword evidence="2" id="KW-0503">Monooxygenase</keyword>
<dbReference type="GO" id="GO:0071949">
    <property type="term" value="F:FAD binding"/>
    <property type="evidence" value="ECO:0007669"/>
    <property type="project" value="InterPro"/>
</dbReference>
<dbReference type="AlphaFoldDB" id="A0A2P6NYQ5"/>
<feature type="compositionally biased region" description="Basic and acidic residues" evidence="3">
    <location>
        <begin position="411"/>
        <end position="421"/>
    </location>
</feature>
<dbReference type="SUPFAM" id="SSF54373">
    <property type="entry name" value="FAD-linked reductases, C-terminal domain"/>
    <property type="match status" value="1"/>
</dbReference>
<dbReference type="Gene3D" id="3.50.50.60">
    <property type="entry name" value="FAD/NAD(P)-binding domain"/>
    <property type="match status" value="1"/>
</dbReference>
<reference evidence="6 7" key="1">
    <citation type="journal article" date="2018" name="Genome Biol. Evol.">
        <title>Multiple Roots of Fruiting Body Formation in Amoebozoa.</title>
        <authorList>
            <person name="Hillmann F."/>
            <person name="Forbes G."/>
            <person name="Novohradska S."/>
            <person name="Ferling I."/>
            <person name="Riege K."/>
            <person name="Groth M."/>
            <person name="Westermann M."/>
            <person name="Marz M."/>
            <person name="Spaller T."/>
            <person name="Winckler T."/>
            <person name="Schaap P."/>
            <person name="Glockner G."/>
        </authorList>
    </citation>
    <scope>NUCLEOTIDE SEQUENCE [LARGE SCALE GENOMIC DNA]</scope>
    <source>
        <strain evidence="6 7">Jena</strain>
    </source>
</reference>
<dbReference type="Proteomes" id="UP000241769">
    <property type="component" value="Unassembled WGS sequence"/>
</dbReference>
<dbReference type="PANTHER" id="PTHR13789:SF147">
    <property type="entry name" value="PUTATIVE (AFU_ORTHOLOGUE AFUA_2G01950)-RELATED"/>
    <property type="match status" value="1"/>
</dbReference>
<feature type="compositionally biased region" description="Low complexity" evidence="3">
    <location>
        <begin position="376"/>
        <end position="386"/>
    </location>
</feature>
<dbReference type="InterPro" id="IPR050493">
    <property type="entry name" value="FAD-dep_Monooxygenase_BioMet"/>
</dbReference>
<organism evidence="6 7">
    <name type="scientific">Planoprotostelium fungivorum</name>
    <dbReference type="NCBI Taxonomy" id="1890364"/>
    <lineage>
        <taxon>Eukaryota</taxon>
        <taxon>Amoebozoa</taxon>
        <taxon>Evosea</taxon>
        <taxon>Variosea</taxon>
        <taxon>Cavosteliida</taxon>
        <taxon>Cavosteliaceae</taxon>
        <taxon>Planoprotostelium</taxon>
    </lineage>
</organism>